<dbReference type="AlphaFoldDB" id="A0A369VRV3"/>
<evidence type="ECO:0000313" key="2">
    <source>
        <dbReference type="Proteomes" id="UP000253918"/>
    </source>
</evidence>
<comment type="caution">
    <text evidence="1">The sequence shown here is derived from an EMBL/GenBank/DDBJ whole genome shotgun (WGS) entry which is preliminary data.</text>
</comment>
<dbReference type="EMBL" id="QQNB01000005">
    <property type="protein sequence ID" value="RDE04237.1"/>
    <property type="molecule type" value="Genomic_DNA"/>
</dbReference>
<sequence length="149" mass="16154">MTGVDTPRVLSVSTHLFRLMTEAIRLRSNEVGRFVCLTSIIADRAELARSGFEQHDATTLRGHFATVPTNGPVNIEVQVSRSAAICLDEAAERLGTQLRFVATFDDAVSATLFDYLVDKKAAEILDGLGLRKGAPHRQGSAHVQPVAQP</sequence>
<name>A0A369VRV3_9SPHN</name>
<keyword evidence="2" id="KW-1185">Reference proteome</keyword>
<dbReference type="OrthoDB" id="7472910at2"/>
<evidence type="ECO:0000313" key="1">
    <source>
        <dbReference type="EMBL" id="RDE04237.1"/>
    </source>
</evidence>
<accession>A0A369VRV3</accession>
<organism evidence="1 2">
    <name type="scientific">Sphingomonas aracearum</name>
    <dbReference type="NCBI Taxonomy" id="2283317"/>
    <lineage>
        <taxon>Bacteria</taxon>
        <taxon>Pseudomonadati</taxon>
        <taxon>Pseudomonadota</taxon>
        <taxon>Alphaproteobacteria</taxon>
        <taxon>Sphingomonadales</taxon>
        <taxon>Sphingomonadaceae</taxon>
        <taxon>Sphingomonas</taxon>
    </lineage>
</organism>
<proteinExistence type="predicted"/>
<reference evidence="1 2" key="1">
    <citation type="submission" date="2018-07" db="EMBL/GenBank/DDBJ databases">
        <title>a novel species of Sphingomonas isolated from the rhizosphere soil of Araceae plant.</title>
        <authorList>
            <person name="Zhiyong W."/>
            <person name="Qinglan Z."/>
            <person name="Zhiwei F."/>
            <person name="Ding X."/>
            <person name="Gejiao W."/>
            <person name="Shixue Z."/>
        </authorList>
    </citation>
    <scope>NUCLEOTIDE SEQUENCE [LARGE SCALE GENOMIC DNA]</scope>
    <source>
        <strain evidence="1 2">WZY 27</strain>
    </source>
</reference>
<dbReference type="RefSeq" id="WP_114688911.1">
    <property type="nucleotide sequence ID" value="NZ_QQNB01000005.1"/>
</dbReference>
<gene>
    <name evidence="1" type="ORF">DVW87_16490</name>
</gene>
<dbReference type="Proteomes" id="UP000253918">
    <property type="component" value="Unassembled WGS sequence"/>
</dbReference>
<protein>
    <submittedName>
        <fullName evidence="1">Uncharacterized protein</fullName>
    </submittedName>
</protein>